<dbReference type="AlphaFoldDB" id="A0A1M7RSM5"/>
<dbReference type="OrthoDB" id="7615137at2"/>
<evidence type="ECO:0000313" key="5">
    <source>
        <dbReference type="EMBL" id="SHN49072.1"/>
    </source>
</evidence>
<dbReference type="STRING" id="198312.SAMN02745193_00269"/>
<dbReference type="Pfam" id="PF00589">
    <property type="entry name" value="Phage_integrase"/>
    <property type="match status" value="1"/>
</dbReference>
<dbReference type="PANTHER" id="PTHR30629:SF2">
    <property type="entry name" value="PROPHAGE INTEGRASE INTS-RELATED"/>
    <property type="match status" value="1"/>
</dbReference>
<keyword evidence="3" id="KW-0233">DNA recombination</keyword>
<organism evidence="5 6">
    <name type="scientific">Erythrobacter sanguineus</name>
    <dbReference type="NCBI Taxonomy" id="198312"/>
    <lineage>
        <taxon>Bacteria</taxon>
        <taxon>Pseudomonadati</taxon>
        <taxon>Pseudomonadota</taxon>
        <taxon>Alphaproteobacteria</taxon>
        <taxon>Sphingomonadales</taxon>
        <taxon>Erythrobacteraceae</taxon>
        <taxon>Erythrobacter/Porphyrobacter group</taxon>
        <taxon>Erythrobacter</taxon>
    </lineage>
</organism>
<protein>
    <submittedName>
        <fullName evidence="5">Phage integrase family protein</fullName>
    </submittedName>
</protein>
<evidence type="ECO:0000259" key="4">
    <source>
        <dbReference type="PROSITE" id="PS51898"/>
    </source>
</evidence>
<dbReference type="GO" id="GO:0006310">
    <property type="term" value="P:DNA recombination"/>
    <property type="evidence" value="ECO:0007669"/>
    <property type="project" value="UniProtKB-KW"/>
</dbReference>
<dbReference type="InterPro" id="IPR002104">
    <property type="entry name" value="Integrase_catalytic"/>
</dbReference>
<dbReference type="InterPro" id="IPR013762">
    <property type="entry name" value="Integrase-like_cat_sf"/>
</dbReference>
<evidence type="ECO:0000313" key="6">
    <source>
        <dbReference type="Proteomes" id="UP000184391"/>
    </source>
</evidence>
<reference evidence="6" key="1">
    <citation type="submission" date="2016-12" db="EMBL/GenBank/DDBJ databases">
        <authorList>
            <person name="Varghese N."/>
            <person name="Submissions S."/>
        </authorList>
    </citation>
    <scope>NUCLEOTIDE SEQUENCE [LARGE SCALE GENOMIC DNA]</scope>
    <source>
        <strain evidence="6">DSM 11032</strain>
    </source>
</reference>
<sequence length="165" mass="18765">MRLLILTMQRRQEVAEMDWSEIDFDAQTWPLPAERAKNDEAHVVPLSPFALDAHMLRIMTERLGHFSPEPSPVVIPDWRFHDIRRTGATNLQALGIPIEVTEAVLNHISGTRAGVAGIYNRYRYDPEKRAALADWDARLQEMLRNTAVPASGRLTNGNIYNTHVL</sequence>
<evidence type="ECO:0000256" key="3">
    <source>
        <dbReference type="ARBA" id="ARBA00023172"/>
    </source>
</evidence>
<evidence type="ECO:0000256" key="1">
    <source>
        <dbReference type="ARBA" id="ARBA00008857"/>
    </source>
</evidence>
<dbReference type="InterPro" id="IPR050808">
    <property type="entry name" value="Phage_Integrase"/>
</dbReference>
<dbReference type="GO" id="GO:0003677">
    <property type="term" value="F:DNA binding"/>
    <property type="evidence" value="ECO:0007669"/>
    <property type="project" value="InterPro"/>
</dbReference>
<dbReference type="PROSITE" id="PS51898">
    <property type="entry name" value="TYR_RECOMBINASE"/>
    <property type="match status" value="1"/>
</dbReference>
<dbReference type="InterPro" id="IPR011010">
    <property type="entry name" value="DNA_brk_join_enz"/>
</dbReference>
<gene>
    <name evidence="5" type="ORF">SAMN02745193_00269</name>
</gene>
<accession>A0A1M7RSM5</accession>
<dbReference type="PANTHER" id="PTHR30629">
    <property type="entry name" value="PROPHAGE INTEGRASE"/>
    <property type="match status" value="1"/>
</dbReference>
<dbReference type="EMBL" id="FRDF01000002">
    <property type="protein sequence ID" value="SHN49072.1"/>
    <property type="molecule type" value="Genomic_DNA"/>
</dbReference>
<proteinExistence type="inferred from homology"/>
<name>A0A1M7RSM5_9SPHN</name>
<keyword evidence="6" id="KW-1185">Reference proteome</keyword>
<dbReference type="SUPFAM" id="SSF56349">
    <property type="entry name" value="DNA breaking-rejoining enzymes"/>
    <property type="match status" value="1"/>
</dbReference>
<dbReference type="GO" id="GO:0015074">
    <property type="term" value="P:DNA integration"/>
    <property type="evidence" value="ECO:0007669"/>
    <property type="project" value="UniProtKB-KW"/>
</dbReference>
<comment type="similarity">
    <text evidence="1">Belongs to the 'phage' integrase family.</text>
</comment>
<keyword evidence="2" id="KW-0229">DNA integration</keyword>
<feature type="domain" description="Tyr recombinase" evidence="4">
    <location>
        <begin position="1"/>
        <end position="134"/>
    </location>
</feature>
<dbReference type="Gene3D" id="1.10.443.10">
    <property type="entry name" value="Intergrase catalytic core"/>
    <property type="match status" value="1"/>
</dbReference>
<evidence type="ECO:0000256" key="2">
    <source>
        <dbReference type="ARBA" id="ARBA00022908"/>
    </source>
</evidence>
<dbReference type="RefSeq" id="WP_072672882.1">
    <property type="nucleotide sequence ID" value="NZ_FRDF01000002.1"/>
</dbReference>
<dbReference type="Proteomes" id="UP000184391">
    <property type="component" value="Unassembled WGS sequence"/>
</dbReference>